<feature type="region of interest" description="Disordered" evidence="1">
    <location>
        <begin position="136"/>
        <end position="162"/>
    </location>
</feature>
<protein>
    <submittedName>
        <fullName evidence="2">Uncharacterized protein</fullName>
    </submittedName>
</protein>
<evidence type="ECO:0000256" key="1">
    <source>
        <dbReference type="SAM" id="MobiDB-lite"/>
    </source>
</evidence>
<keyword evidence="3" id="KW-1185">Reference proteome</keyword>
<dbReference type="EMBL" id="SRLO01000024">
    <property type="protein sequence ID" value="TNN84890.1"/>
    <property type="molecule type" value="Genomic_DNA"/>
</dbReference>
<name>A0A4Z2J3X2_9TELE</name>
<dbReference type="Proteomes" id="UP000314294">
    <property type="component" value="Unassembled WGS sequence"/>
</dbReference>
<sequence>MPAAFAAAPIRAKSNTTLAVAFCVAYTPPQCDQLSACLRRAARLSAPHRSAPLVPRPGRIIVVTRARTLSPIIKRAPLLCGGAAVAMHAEPGSDDDDRPIMMPCRATTQRAASGGLQAALDSWVDLGVSVEHTLALSSRSEEEQTANACSHDAATEEEPSPS</sequence>
<accession>A0A4Z2J3X2</accession>
<gene>
    <name evidence="2" type="ORF">EYF80_004935</name>
</gene>
<dbReference type="AlphaFoldDB" id="A0A4Z2J3X2"/>
<evidence type="ECO:0000313" key="2">
    <source>
        <dbReference type="EMBL" id="TNN84890.1"/>
    </source>
</evidence>
<comment type="caution">
    <text evidence="2">The sequence shown here is derived from an EMBL/GenBank/DDBJ whole genome shotgun (WGS) entry which is preliminary data.</text>
</comment>
<organism evidence="2 3">
    <name type="scientific">Liparis tanakae</name>
    <name type="common">Tanaka's snailfish</name>
    <dbReference type="NCBI Taxonomy" id="230148"/>
    <lineage>
        <taxon>Eukaryota</taxon>
        <taxon>Metazoa</taxon>
        <taxon>Chordata</taxon>
        <taxon>Craniata</taxon>
        <taxon>Vertebrata</taxon>
        <taxon>Euteleostomi</taxon>
        <taxon>Actinopterygii</taxon>
        <taxon>Neopterygii</taxon>
        <taxon>Teleostei</taxon>
        <taxon>Neoteleostei</taxon>
        <taxon>Acanthomorphata</taxon>
        <taxon>Eupercaria</taxon>
        <taxon>Perciformes</taxon>
        <taxon>Cottioidei</taxon>
        <taxon>Cottales</taxon>
        <taxon>Liparidae</taxon>
        <taxon>Liparis</taxon>
    </lineage>
</organism>
<reference evidence="2 3" key="1">
    <citation type="submission" date="2019-03" db="EMBL/GenBank/DDBJ databases">
        <title>First draft genome of Liparis tanakae, snailfish: a comprehensive survey of snailfish specific genes.</title>
        <authorList>
            <person name="Kim W."/>
            <person name="Song I."/>
            <person name="Jeong J.-H."/>
            <person name="Kim D."/>
            <person name="Kim S."/>
            <person name="Ryu S."/>
            <person name="Song J.Y."/>
            <person name="Lee S.K."/>
        </authorList>
    </citation>
    <scope>NUCLEOTIDE SEQUENCE [LARGE SCALE GENOMIC DNA]</scope>
    <source>
        <tissue evidence="2">Muscle</tissue>
    </source>
</reference>
<proteinExistence type="predicted"/>
<evidence type="ECO:0000313" key="3">
    <source>
        <dbReference type="Proteomes" id="UP000314294"/>
    </source>
</evidence>